<organism evidence="9 10">
    <name type="scientific">Vallitalea pronyensis</name>
    <dbReference type="NCBI Taxonomy" id="1348613"/>
    <lineage>
        <taxon>Bacteria</taxon>
        <taxon>Bacillati</taxon>
        <taxon>Bacillota</taxon>
        <taxon>Clostridia</taxon>
        <taxon>Lachnospirales</taxon>
        <taxon>Vallitaleaceae</taxon>
        <taxon>Vallitalea</taxon>
    </lineage>
</organism>
<dbReference type="AlphaFoldDB" id="A0A8J8SJA4"/>
<dbReference type="GO" id="GO:0005886">
    <property type="term" value="C:plasma membrane"/>
    <property type="evidence" value="ECO:0007669"/>
    <property type="project" value="UniProtKB-SubCell"/>
</dbReference>
<comment type="similarity">
    <text evidence="7">Belongs to the binding-protein-dependent transport system permease family.</text>
</comment>
<proteinExistence type="inferred from homology"/>
<dbReference type="PROSITE" id="PS50928">
    <property type="entry name" value="ABC_TM1"/>
    <property type="match status" value="1"/>
</dbReference>
<accession>A0A8J8SJA4</accession>
<keyword evidence="3" id="KW-1003">Cell membrane</keyword>
<dbReference type="RefSeq" id="WP_212695987.1">
    <property type="nucleotide sequence ID" value="NZ_CP058649.1"/>
</dbReference>
<feature type="transmembrane region" description="Helical" evidence="7">
    <location>
        <begin position="21"/>
        <end position="44"/>
    </location>
</feature>
<evidence type="ECO:0000256" key="4">
    <source>
        <dbReference type="ARBA" id="ARBA00022692"/>
    </source>
</evidence>
<evidence type="ECO:0000256" key="7">
    <source>
        <dbReference type="RuleBase" id="RU363032"/>
    </source>
</evidence>
<dbReference type="Gene3D" id="1.10.3720.10">
    <property type="entry name" value="MetI-like"/>
    <property type="match status" value="1"/>
</dbReference>
<keyword evidence="10" id="KW-1185">Reference proteome</keyword>
<evidence type="ECO:0000256" key="3">
    <source>
        <dbReference type="ARBA" id="ARBA00022475"/>
    </source>
</evidence>
<feature type="transmembrane region" description="Helical" evidence="7">
    <location>
        <begin position="86"/>
        <end position="106"/>
    </location>
</feature>
<dbReference type="GO" id="GO:0042918">
    <property type="term" value="P:alkanesulfonate transmembrane transport"/>
    <property type="evidence" value="ECO:0007669"/>
    <property type="project" value="UniProtKB-ARBA"/>
</dbReference>
<dbReference type="FunFam" id="1.10.3720.10:FF:000003">
    <property type="entry name" value="Aliphatic sulfonate ABC transporter permease"/>
    <property type="match status" value="1"/>
</dbReference>
<keyword evidence="2 7" id="KW-0813">Transport</keyword>
<evidence type="ECO:0000256" key="1">
    <source>
        <dbReference type="ARBA" id="ARBA00004651"/>
    </source>
</evidence>
<reference evidence="9" key="1">
    <citation type="submission" date="2020-07" db="EMBL/GenBank/DDBJ databases">
        <title>Vallitalea pronyensis genome.</title>
        <authorList>
            <person name="Postec A."/>
        </authorList>
    </citation>
    <scope>NUCLEOTIDE SEQUENCE</scope>
    <source>
        <strain evidence="9">FatNI3</strain>
    </source>
</reference>
<gene>
    <name evidence="9" type="ORF">HZI73_24620</name>
</gene>
<dbReference type="PANTHER" id="PTHR30151:SF0">
    <property type="entry name" value="ABC TRANSPORTER PERMEASE PROTEIN MJ0413-RELATED"/>
    <property type="match status" value="1"/>
</dbReference>
<dbReference type="Pfam" id="PF00528">
    <property type="entry name" value="BPD_transp_1"/>
    <property type="match status" value="1"/>
</dbReference>
<evidence type="ECO:0000259" key="8">
    <source>
        <dbReference type="PROSITE" id="PS50928"/>
    </source>
</evidence>
<comment type="subcellular location">
    <subcellularLocation>
        <location evidence="1 7">Cell membrane</location>
        <topology evidence="1 7">Multi-pass membrane protein</topology>
    </subcellularLocation>
</comment>
<keyword evidence="4 7" id="KW-0812">Transmembrane</keyword>
<sequence length="276" mass="30664">MVNRINRRTLNRKKLKGNYALRDIIVNILPVVSIFGLILLWNFAARYASEVTPSPSDVWNRFILLFHEPISGLGLFGHVGISLKRVLIALLFSSIIGIILGVFIGWNRTFRRTIGTLFEIIRPIPPIAWLPLVVMLFGIGEFPKILIVFYGTLMPIVINTYTGIKMVDSLLIDVGKSFQGNHKQLLWEIAIPSSLPNVMAGLRNAVGAGWGVVLAAEMIGAKQGVGFLVQRAMEFYDPALIFVGIIAIGVVGALLSAIIEIIERRVCPWAYKREQD</sequence>
<evidence type="ECO:0000256" key="2">
    <source>
        <dbReference type="ARBA" id="ARBA00022448"/>
    </source>
</evidence>
<dbReference type="InterPro" id="IPR000515">
    <property type="entry name" value="MetI-like"/>
</dbReference>
<name>A0A8J8SJA4_9FIRM</name>
<evidence type="ECO:0000313" key="9">
    <source>
        <dbReference type="EMBL" id="QUI25287.1"/>
    </source>
</evidence>
<feature type="transmembrane region" description="Helical" evidence="7">
    <location>
        <begin position="239"/>
        <end position="262"/>
    </location>
</feature>
<dbReference type="CDD" id="cd06261">
    <property type="entry name" value="TM_PBP2"/>
    <property type="match status" value="1"/>
</dbReference>
<feature type="domain" description="ABC transmembrane type-1" evidence="8">
    <location>
        <begin position="79"/>
        <end position="263"/>
    </location>
</feature>
<evidence type="ECO:0000313" key="10">
    <source>
        <dbReference type="Proteomes" id="UP000683246"/>
    </source>
</evidence>
<dbReference type="KEGG" id="vpy:HZI73_24620"/>
<dbReference type="InterPro" id="IPR035906">
    <property type="entry name" value="MetI-like_sf"/>
</dbReference>
<dbReference type="EMBL" id="CP058649">
    <property type="protein sequence ID" value="QUI25287.1"/>
    <property type="molecule type" value="Genomic_DNA"/>
</dbReference>
<dbReference type="PANTHER" id="PTHR30151">
    <property type="entry name" value="ALKANE SULFONATE ABC TRANSPORTER-RELATED, MEMBRANE SUBUNIT"/>
    <property type="match status" value="1"/>
</dbReference>
<keyword evidence="6 7" id="KW-0472">Membrane</keyword>
<keyword evidence="5 7" id="KW-1133">Transmembrane helix</keyword>
<evidence type="ECO:0000256" key="6">
    <source>
        <dbReference type="ARBA" id="ARBA00023136"/>
    </source>
</evidence>
<dbReference type="Proteomes" id="UP000683246">
    <property type="component" value="Chromosome"/>
</dbReference>
<evidence type="ECO:0000256" key="5">
    <source>
        <dbReference type="ARBA" id="ARBA00022989"/>
    </source>
</evidence>
<dbReference type="SUPFAM" id="SSF161098">
    <property type="entry name" value="MetI-like"/>
    <property type="match status" value="1"/>
</dbReference>
<feature type="transmembrane region" description="Helical" evidence="7">
    <location>
        <begin position="127"/>
        <end position="150"/>
    </location>
</feature>
<protein>
    <submittedName>
        <fullName evidence="9">ABC transporter permease</fullName>
    </submittedName>
</protein>